<dbReference type="Pfam" id="PF02543">
    <property type="entry name" value="Carbam_trans_N"/>
    <property type="match status" value="2"/>
</dbReference>
<evidence type="ECO:0000259" key="2">
    <source>
        <dbReference type="Pfam" id="PF02543"/>
    </source>
</evidence>
<feature type="domain" description="Carbamoyltransferase" evidence="2">
    <location>
        <begin position="5"/>
        <end position="67"/>
    </location>
</feature>
<dbReference type="Gene3D" id="3.30.420.40">
    <property type="match status" value="2"/>
</dbReference>
<dbReference type="Pfam" id="PF16861">
    <property type="entry name" value="Carbam_trans_C"/>
    <property type="match status" value="1"/>
</dbReference>
<evidence type="ECO:0000313" key="5">
    <source>
        <dbReference type="Proteomes" id="UP001524501"/>
    </source>
</evidence>
<dbReference type="InterPro" id="IPR043129">
    <property type="entry name" value="ATPase_NBD"/>
</dbReference>
<organism evidence="4 5">
    <name type="scientific">Rhodococcus tibetensis</name>
    <dbReference type="NCBI Taxonomy" id="2965064"/>
    <lineage>
        <taxon>Bacteria</taxon>
        <taxon>Bacillati</taxon>
        <taxon>Actinomycetota</taxon>
        <taxon>Actinomycetes</taxon>
        <taxon>Mycobacteriales</taxon>
        <taxon>Nocardiaceae</taxon>
        <taxon>Rhodococcus</taxon>
    </lineage>
</organism>
<dbReference type="InterPro" id="IPR031730">
    <property type="entry name" value="Carbam_trans_C"/>
</dbReference>
<dbReference type="SUPFAM" id="SSF53067">
    <property type="entry name" value="Actin-like ATPase domain"/>
    <property type="match status" value="1"/>
</dbReference>
<evidence type="ECO:0000256" key="1">
    <source>
        <dbReference type="ARBA" id="ARBA00006129"/>
    </source>
</evidence>
<proteinExistence type="inferred from homology"/>
<dbReference type="Gene3D" id="3.90.870.20">
    <property type="entry name" value="Carbamoyltransferase, C-terminal domain"/>
    <property type="match status" value="1"/>
</dbReference>
<dbReference type="Proteomes" id="UP001524501">
    <property type="component" value="Unassembled WGS sequence"/>
</dbReference>
<gene>
    <name evidence="4" type="ORF">NOF53_25015</name>
</gene>
<sequence length="652" mass="69837">MLLLGLHFGHDSGVAVVRDGRVLVHLVRERLTRVKHAGGLDTAIVQAALDAGGITLSDIDAVAVSSTQGVELLFDEPTSFSLQLTREDSFGVPCSFLDQISAEQLTFEHLGTRGLAPFLPSGELAGSWLSSAFSAMFPDYAMGRFSPEDTVPFVDSFITRPHWDEGAGLAEIGQRTVQLEANLRYGFHLPLEVTLLGQAFPGYLIHHHLAHAANSYYTSGFAQAAVLSHDGHANGQSYHGGMFYYGNGKALYPIAPHHLNLGAMYDRVGQALGLGHIGPAGKLMGLAAYGKPAFADDKFIGNYWDAQAAGIEDLASSWLVFCRARASEQGYDLSVLGRPESATEPINADIAASTQQLFEEVRARAVATLAQLLQRADLPATNLCLTGGTALNCPSNTQIAEHSGFKQVHVEPTCDDSGIAVGAALVVHHSLLGAEVEFGERHSAYVGRRFTPQQVVDALAVAAGELTVTPLASEDIADRAVEDLLAGCVVAWFEGASEVGPRALCHRSLLVDPRAAENWARVNQVKGRESWRPFAPVVLEDRAADWFRGLPLPSPYMLFNADVSEGNIPAVKHIDGTSRIQTVDSEAGGIHRLLSRFAEETGVPVLMNTSFNGPGEPIVDSPADALATFLELPIDVLYIDGHRVTKVNQSGV</sequence>
<comment type="similarity">
    <text evidence="1">Belongs to the NodU/CmcH family.</text>
</comment>
<dbReference type="PANTHER" id="PTHR34847:SF1">
    <property type="entry name" value="NODULATION PROTEIN U"/>
    <property type="match status" value="1"/>
</dbReference>
<dbReference type="InterPro" id="IPR003696">
    <property type="entry name" value="Carbtransf_dom"/>
</dbReference>
<feature type="domain" description="Carbamoyltransferase" evidence="2">
    <location>
        <begin position="205"/>
        <end position="425"/>
    </location>
</feature>
<dbReference type="RefSeq" id="WP_255973925.1">
    <property type="nucleotide sequence ID" value="NZ_JANFQF010000028.1"/>
</dbReference>
<evidence type="ECO:0000259" key="3">
    <source>
        <dbReference type="Pfam" id="PF16861"/>
    </source>
</evidence>
<feature type="domain" description="Carbamoyltransferase C-terminal" evidence="3">
    <location>
        <begin position="482"/>
        <end position="646"/>
    </location>
</feature>
<dbReference type="InterPro" id="IPR051338">
    <property type="entry name" value="NodU/CmcH_Carbamoyltrnsfr"/>
</dbReference>
<reference evidence="4 5" key="1">
    <citation type="submission" date="2022-07" db="EMBL/GenBank/DDBJ databases">
        <title>Degradation activity of malathion, p-nitrophenol and potential low-temperature adaptation strategy of Rhodococcus sp. FXJ9.536.</title>
        <authorList>
            <person name="Huang J."/>
            <person name="Huang Y."/>
        </authorList>
    </citation>
    <scope>NUCLEOTIDE SEQUENCE [LARGE SCALE GENOMIC DNA]</scope>
    <source>
        <strain evidence="4 5">FXJ9.536</strain>
    </source>
</reference>
<accession>A0ABT1QJI7</accession>
<name>A0ABT1QJI7_9NOCA</name>
<keyword evidence="5" id="KW-1185">Reference proteome</keyword>
<protein>
    <recommendedName>
        <fullName evidence="6">Carbamoyltransferase</fullName>
    </recommendedName>
</protein>
<dbReference type="CDD" id="cd24033">
    <property type="entry name" value="ASKHA_NBD_NodU_CmcH-like_N"/>
    <property type="match status" value="1"/>
</dbReference>
<evidence type="ECO:0000313" key="4">
    <source>
        <dbReference type="EMBL" id="MCQ4122377.1"/>
    </source>
</evidence>
<dbReference type="InterPro" id="IPR038152">
    <property type="entry name" value="Carbam_trans_C_sf"/>
</dbReference>
<dbReference type="PANTHER" id="PTHR34847">
    <property type="entry name" value="NODULATION PROTEIN U"/>
    <property type="match status" value="1"/>
</dbReference>
<comment type="caution">
    <text evidence="4">The sequence shown here is derived from an EMBL/GenBank/DDBJ whole genome shotgun (WGS) entry which is preliminary data.</text>
</comment>
<evidence type="ECO:0008006" key="6">
    <source>
        <dbReference type="Google" id="ProtNLM"/>
    </source>
</evidence>
<dbReference type="EMBL" id="JANFQF010000028">
    <property type="protein sequence ID" value="MCQ4122377.1"/>
    <property type="molecule type" value="Genomic_DNA"/>
</dbReference>